<dbReference type="KEGG" id="sman:C12CBH8_01810"/>
<dbReference type="EMBL" id="AP023321">
    <property type="protein sequence ID" value="BCI59542.1"/>
    <property type="molecule type" value="Genomic_DNA"/>
</dbReference>
<evidence type="ECO:0000313" key="3">
    <source>
        <dbReference type="EMBL" id="BCI59542.1"/>
    </source>
</evidence>
<gene>
    <name evidence="3" type="ORF">C12CBH8_01810</name>
</gene>
<keyword evidence="4" id="KW-1185">Reference proteome</keyword>
<dbReference type="Proteomes" id="UP000593890">
    <property type="component" value="Chromosome"/>
</dbReference>
<dbReference type="SUPFAM" id="SSF47413">
    <property type="entry name" value="lambda repressor-like DNA-binding domains"/>
    <property type="match status" value="1"/>
</dbReference>
<dbReference type="AlphaFoldDB" id="A0A7I8D1H0"/>
<dbReference type="RefSeq" id="WP_090264067.1">
    <property type="nucleotide sequence ID" value="NZ_AP023321.1"/>
</dbReference>
<dbReference type="SMART" id="SM00530">
    <property type="entry name" value="HTH_XRE"/>
    <property type="match status" value="1"/>
</dbReference>
<dbReference type="CDD" id="cd00093">
    <property type="entry name" value="HTH_XRE"/>
    <property type="match status" value="1"/>
</dbReference>
<dbReference type="InterPro" id="IPR010982">
    <property type="entry name" value="Lambda_DNA-bd_dom_sf"/>
</dbReference>
<evidence type="ECO:0000259" key="2">
    <source>
        <dbReference type="PROSITE" id="PS50943"/>
    </source>
</evidence>
<evidence type="ECO:0000256" key="1">
    <source>
        <dbReference type="ARBA" id="ARBA00023125"/>
    </source>
</evidence>
<dbReference type="Gene3D" id="1.10.260.40">
    <property type="entry name" value="lambda repressor-like DNA-binding domains"/>
    <property type="match status" value="1"/>
</dbReference>
<evidence type="ECO:0000313" key="4">
    <source>
        <dbReference type="Proteomes" id="UP000593890"/>
    </source>
</evidence>
<proteinExistence type="predicted"/>
<sequence length="81" mass="9718">MYTQRLKELRKQHHLSQEELANILHCSQRAYSHWENGVRHLPIDMLIALAQYYHISTDYILGLSDEGYIYLYGENQGNRYF</sequence>
<accession>A0A7I8D1H0</accession>
<protein>
    <submittedName>
        <fullName evidence="3">Transcriptional regulator</fullName>
    </submittedName>
</protein>
<keyword evidence="1" id="KW-0238">DNA-binding</keyword>
<dbReference type="Pfam" id="PF01381">
    <property type="entry name" value="HTH_3"/>
    <property type="match status" value="1"/>
</dbReference>
<organism evidence="3 4">
    <name type="scientific">Solibaculum mannosilyticum</name>
    <dbReference type="NCBI Taxonomy" id="2780922"/>
    <lineage>
        <taxon>Bacteria</taxon>
        <taxon>Bacillati</taxon>
        <taxon>Bacillota</taxon>
        <taxon>Clostridia</taxon>
        <taxon>Eubacteriales</taxon>
        <taxon>Oscillospiraceae</taxon>
        <taxon>Solibaculum</taxon>
    </lineage>
</organism>
<feature type="domain" description="HTH cro/C1-type" evidence="2">
    <location>
        <begin position="6"/>
        <end position="60"/>
    </location>
</feature>
<dbReference type="PROSITE" id="PS50943">
    <property type="entry name" value="HTH_CROC1"/>
    <property type="match status" value="1"/>
</dbReference>
<dbReference type="PANTHER" id="PTHR46558">
    <property type="entry name" value="TRACRIPTIONAL REGULATORY PROTEIN-RELATED-RELATED"/>
    <property type="match status" value="1"/>
</dbReference>
<dbReference type="GO" id="GO:0003677">
    <property type="term" value="F:DNA binding"/>
    <property type="evidence" value="ECO:0007669"/>
    <property type="project" value="UniProtKB-KW"/>
</dbReference>
<dbReference type="InterPro" id="IPR001387">
    <property type="entry name" value="Cro/C1-type_HTH"/>
</dbReference>
<dbReference type="PANTHER" id="PTHR46558:SF11">
    <property type="entry name" value="HTH-TYPE TRANSCRIPTIONAL REGULATOR XRE"/>
    <property type="match status" value="1"/>
</dbReference>
<name>A0A7I8D1H0_9FIRM</name>
<reference evidence="4" key="1">
    <citation type="submission" date="2020-07" db="EMBL/GenBank/DDBJ databases">
        <title>Complete genome sequencing of Clostridia bacterium strain 12CBH8.</title>
        <authorList>
            <person name="Sakamoto M."/>
            <person name="Murakami T."/>
            <person name="Mori H."/>
        </authorList>
    </citation>
    <scope>NUCLEOTIDE SEQUENCE [LARGE SCALE GENOMIC DNA]</scope>
    <source>
        <strain evidence="4">12CBH8</strain>
    </source>
</reference>